<gene>
    <name evidence="6" type="ORF">ABR82_00370</name>
</gene>
<dbReference type="AlphaFoldDB" id="A0A0R2RKU9"/>
<dbReference type="SUPFAM" id="SSF50156">
    <property type="entry name" value="PDZ domain-like"/>
    <property type="match status" value="1"/>
</dbReference>
<organism evidence="6 7">
    <name type="scientific">Verrucomicrobia subdivision 6 bacterium BACL9 MAG-120507-bin52</name>
    <dbReference type="NCBI Taxonomy" id="1655590"/>
    <lineage>
        <taxon>Bacteria</taxon>
        <taxon>Pseudomonadati</taxon>
        <taxon>Verrucomicrobiota</taxon>
        <taxon>Verrucomicrobiia</taxon>
        <taxon>Verrucomicrobiales</taxon>
        <taxon>Verrucomicrobia subdivision 6</taxon>
    </lineage>
</organism>
<keyword evidence="2" id="KW-0378">Hydrolase</keyword>
<keyword evidence="3" id="KW-0720">Serine protease</keyword>
<dbReference type="InterPro" id="IPR001940">
    <property type="entry name" value="Peptidase_S1C"/>
</dbReference>
<dbReference type="Gene3D" id="3.20.190.20">
    <property type="match status" value="1"/>
</dbReference>
<dbReference type="Gene3D" id="2.30.42.10">
    <property type="match status" value="1"/>
</dbReference>
<proteinExistence type="predicted"/>
<evidence type="ECO:0008006" key="8">
    <source>
        <dbReference type="Google" id="ProtNLM"/>
    </source>
</evidence>
<comment type="caution">
    <text evidence="6">The sequence shown here is derived from an EMBL/GenBank/DDBJ whole genome shotgun (WGS) entry which is preliminary data.</text>
</comment>
<evidence type="ECO:0000313" key="7">
    <source>
        <dbReference type="Proteomes" id="UP000051269"/>
    </source>
</evidence>
<feature type="domain" description="Protease Do-like PDZ" evidence="5">
    <location>
        <begin position="348"/>
        <end position="484"/>
    </location>
</feature>
<dbReference type="Gene3D" id="2.40.10.10">
    <property type="entry name" value="Trypsin-like serine proteases"/>
    <property type="match status" value="2"/>
</dbReference>
<keyword evidence="1" id="KW-0645">Protease</keyword>
<accession>A0A0R2RKU9</accession>
<name>A0A0R2RKU9_9BACT</name>
<dbReference type="PRINTS" id="PR00834">
    <property type="entry name" value="PROTEASES2C"/>
</dbReference>
<dbReference type="InterPro" id="IPR009003">
    <property type="entry name" value="Peptidase_S1_PA"/>
</dbReference>
<dbReference type="InterPro" id="IPR001478">
    <property type="entry name" value="PDZ"/>
</dbReference>
<evidence type="ECO:0000259" key="4">
    <source>
        <dbReference type="Pfam" id="PF13180"/>
    </source>
</evidence>
<sequence>MVSQFFQLGLLFLLPLLSGCGKGDWQLSAARKNVVMIEVTSQTWDYRLPWNPGTVSSARGAGFVIDRKRIVTNAHVVSGARNLTVQREADPRKYPARVIFVAHDCDLAMIEVEDSEFYKGTTDLQFGEIPNLESVVSVYGFPIGGDRLTVTRGVVSRIDYNSYTHSGRESHLAIQIDAPINPGNSGGPVMQDNRVVGVAFQGFRGDVAQNVGYMIPTPVIRRFLQDVEDGAYDHYVDIAIRWMPLENPAMRNYYQRPNDGLGVVITDVYSEGSSDGVLEKGDVLLAIDGYPIESDGSVRLDGQPVQLEEIVERKFAGDTVGLEVWRNQKMEKKTITLRPAEMFSMYESLYEEPPRYVLYGGLVFQPLTANLMAVMISSADLRLRQTYTLFGQDQLYRETPEPVILSSVLPDRSNVYLTGLAGQVVREINGKKIRTLADVMPALELGGERTVIRFEGDQRPAVLKKREVDQVMPRIMTLYGISQPHRTELGGRRLAKGSWNRDGVAK</sequence>
<dbReference type="GO" id="GO:0004252">
    <property type="term" value="F:serine-type endopeptidase activity"/>
    <property type="evidence" value="ECO:0007669"/>
    <property type="project" value="InterPro"/>
</dbReference>
<dbReference type="InterPro" id="IPR041517">
    <property type="entry name" value="DEGP_PDZ"/>
</dbReference>
<dbReference type="Pfam" id="PF13365">
    <property type="entry name" value="Trypsin_2"/>
    <property type="match status" value="1"/>
</dbReference>
<dbReference type="InterPro" id="IPR046449">
    <property type="entry name" value="DEGP_PDZ_sf"/>
</dbReference>
<protein>
    <recommendedName>
        <fullName evidence="8">PDZ domain-containing protein</fullName>
    </recommendedName>
</protein>
<dbReference type="Pfam" id="PF17815">
    <property type="entry name" value="PDZ_3"/>
    <property type="match status" value="1"/>
</dbReference>
<dbReference type="EMBL" id="LIBO01000002">
    <property type="protein sequence ID" value="KRO63223.1"/>
    <property type="molecule type" value="Genomic_DNA"/>
</dbReference>
<evidence type="ECO:0000256" key="2">
    <source>
        <dbReference type="ARBA" id="ARBA00022801"/>
    </source>
</evidence>
<evidence type="ECO:0000313" key="6">
    <source>
        <dbReference type="EMBL" id="KRO63223.1"/>
    </source>
</evidence>
<evidence type="ECO:0000259" key="5">
    <source>
        <dbReference type="Pfam" id="PF17815"/>
    </source>
</evidence>
<feature type="domain" description="PDZ" evidence="4">
    <location>
        <begin position="256"/>
        <end position="336"/>
    </location>
</feature>
<dbReference type="SUPFAM" id="SSF50494">
    <property type="entry name" value="Trypsin-like serine proteases"/>
    <property type="match status" value="1"/>
</dbReference>
<dbReference type="GO" id="GO:0006508">
    <property type="term" value="P:proteolysis"/>
    <property type="evidence" value="ECO:0007669"/>
    <property type="project" value="UniProtKB-KW"/>
</dbReference>
<evidence type="ECO:0000256" key="3">
    <source>
        <dbReference type="ARBA" id="ARBA00022825"/>
    </source>
</evidence>
<dbReference type="PANTHER" id="PTHR45980">
    <property type="match status" value="1"/>
</dbReference>
<evidence type="ECO:0000256" key="1">
    <source>
        <dbReference type="ARBA" id="ARBA00022670"/>
    </source>
</evidence>
<dbReference type="InterPro" id="IPR036034">
    <property type="entry name" value="PDZ_sf"/>
</dbReference>
<dbReference type="InterPro" id="IPR043504">
    <property type="entry name" value="Peptidase_S1_PA_chymotrypsin"/>
</dbReference>
<dbReference type="PANTHER" id="PTHR45980:SF9">
    <property type="entry name" value="PROTEASE DO-LIKE 10, MITOCHONDRIAL-RELATED"/>
    <property type="match status" value="1"/>
</dbReference>
<dbReference type="Proteomes" id="UP000051269">
    <property type="component" value="Unassembled WGS sequence"/>
</dbReference>
<dbReference type="Pfam" id="PF13180">
    <property type="entry name" value="PDZ_2"/>
    <property type="match status" value="1"/>
</dbReference>
<reference evidence="6 7" key="1">
    <citation type="submission" date="2015-10" db="EMBL/GenBank/DDBJ databases">
        <title>Metagenome-Assembled Genomes uncover a global brackish microbiome.</title>
        <authorList>
            <person name="Hugerth L.W."/>
            <person name="Larsson J."/>
            <person name="Alneberg J."/>
            <person name="Lindh M.V."/>
            <person name="Legrand C."/>
            <person name="Pinhassi J."/>
            <person name="Andersson A.F."/>
        </authorList>
    </citation>
    <scope>NUCLEOTIDE SEQUENCE [LARGE SCALE GENOMIC DNA]</scope>
    <source>
        <strain evidence="6">BACL18 MAG-120507-bin52</strain>
    </source>
</reference>